<reference evidence="3 4" key="1">
    <citation type="submission" date="2018-01" db="EMBL/GenBank/DDBJ databases">
        <title>The draft genome sequence of Halioglobus lutimaris HF004.</title>
        <authorList>
            <person name="Du Z.-J."/>
            <person name="Shi M.-J."/>
        </authorList>
    </citation>
    <scope>NUCLEOTIDE SEQUENCE [LARGE SCALE GENOMIC DNA]</scope>
    <source>
        <strain evidence="3 4">HF004</strain>
    </source>
</reference>
<sequence>MKYTLPVVCTLAMGAAMPVSADISFSQKITVNGAGGMSMFNSEGNVLTQLARDKSRSESSMKMQSKFASMIAGSGRTTTITRLDKGLTWQLDMDKERYTEITFAETRKQLKDAQESLSKGGGGQLPVSDEGCQWSEAKVEIEHAKGSEDIAGIKTKKHTIRMQQSCTDPQSGNTCDITWLMDTWLAKKVPGQKEALAFQRDYAKALGLDETLSQLGSPAQGLLGMYANNWDEVLEEFQKMKGYPMKMAMQMGMGGEQCKTPSGQPISMDETWADASTAIYDSALNSMTDSVTSSIGSTVASSLGGGKAGAAAGRLVKSLGGMFGGKSEQPDPEPAAEPEPQASPEQPSAGDQQVTLFRVTSEVTNWSEISIPAERFEIPPGWTRN</sequence>
<keyword evidence="2" id="KW-0732">Signal</keyword>
<dbReference type="Proteomes" id="UP000235005">
    <property type="component" value="Unassembled WGS sequence"/>
</dbReference>
<feature type="signal peptide" evidence="2">
    <location>
        <begin position="1"/>
        <end position="21"/>
    </location>
</feature>
<proteinExistence type="predicted"/>
<evidence type="ECO:0008006" key="5">
    <source>
        <dbReference type="Google" id="ProtNLM"/>
    </source>
</evidence>
<evidence type="ECO:0000313" key="3">
    <source>
        <dbReference type="EMBL" id="PLW70585.1"/>
    </source>
</evidence>
<gene>
    <name evidence="3" type="ORF">C0039_00170</name>
</gene>
<feature type="region of interest" description="Disordered" evidence="1">
    <location>
        <begin position="320"/>
        <end position="357"/>
    </location>
</feature>
<protein>
    <recommendedName>
        <fullName evidence="5">DUF4412 domain-containing protein</fullName>
    </recommendedName>
</protein>
<feature type="chain" id="PRO_5014827457" description="DUF4412 domain-containing protein" evidence="2">
    <location>
        <begin position="22"/>
        <end position="385"/>
    </location>
</feature>
<keyword evidence="4" id="KW-1185">Reference proteome</keyword>
<dbReference type="AlphaFoldDB" id="A0A2N5X7W7"/>
<dbReference type="RefSeq" id="WP_101516906.1">
    <property type="nucleotide sequence ID" value="NZ_PKUS01000001.1"/>
</dbReference>
<dbReference type="OrthoDB" id="109297at2"/>
<dbReference type="EMBL" id="PKUS01000001">
    <property type="protein sequence ID" value="PLW70585.1"/>
    <property type="molecule type" value="Genomic_DNA"/>
</dbReference>
<evidence type="ECO:0000256" key="2">
    <source>
        <dbReference type="SAM" id="SignalP"/>
    </source>
</evidence>
<name>A0A2N5X7W7_9GAMM</name>
<evidence type="ECO:0000313" key="4">
    <source>
        <dbReference type="Proteomes" id="UP000235005"/>
    </source>
</evidence>
<feature type="compositionally biased region" description="Low complexity" evidence="1">
    <location>
        <begin position="338"/>
        <end position="349"/>
    </location>
</feature>
<accession>A0A2N5X7W7</accession>
<organism evidence="3 4">
    <name type="scientific">Pseudohalioglobus lutimaris</name>
    <dbReference type="NCBI Taxonomy" id="1737061"/>
    <lineage>
        <taxon>Bacteria</taxon>
        <taxon>Pseudomonadati</taxon>
        <taxon>Pseudomonadota</taxon>
        <taxon>Gammaproteobacteria</taxon>
        <taxon>Cellvibrionales</taxon>
        <taxon>Halieaceae</taxon>
        <taxon>Pseudohalioglobus</taxon>
    </lineage>
</organism>
<evidence type="ECO:0000256" key="1">
    <source>
        <dbReference type="SAM" id="MobiDB-lite"/>
    </source>
</evidence>
<comment type="caution">
    <text evidence="3">The sequence shown here is derived from an EMBL/GenBank/DDBJ whole genome shotgun (WGS) entry which is preliminary data.</text>
</comment>